<dbReference type="EMBL" id="KL198021">
    <property type="protein sequence ID" value="KDQ18390.1"/>
    <property type="molecule type" value="Genomic_DNA"/>
</dbReference>
<dbReference type="STRING" id="930990.A0A067MUN1"/>
<feature type="domain" description="WW" evidence="2">
    <location>
        <begin position="108"/>
        <end position="141"/>
    </location>
</feature>
<accession>A0A067MUN1</accession>
<dbReference type="InParanoid" id="A0A067MUN1"/>
<dbReference type="InterPro" id="IPR036020">
    <property type="entry name" value="WW_dom_sf"/>
</dbReference>
<evidence type="ECO:0000256" key="1">
    <source>
        <dbReference type="SAM" id="Phobius"/>
    </source>
</evidence>
<sequence length="596" mass="66621">MHTQQTQMDQNLFDAGGSNTSTLLTSTAASSPTSLDDGKPTGIFSGSVTGEILTEEPRSTSSLSLNSTLVPKELVPLAPSNNPRYADINFIGEKIEAIDEGPQTSSPDPLPSQWRAYIHPEGKPYYHDQARNLATYANMRDPTISDQVENAFQKLSATKVALVPHHELVIEISEDGWCYYFADHKKLSIFWARKVEAPELDVEVFNSKVQRDLWLQKEYWHHLHNFPFHNDLPKDSASQLMDALLYGGVDHASSQTSMFSFTDAQRETYLSALRTYKKDEEGSCKGHRNSTTARIWSLLAEARFLSHHGHEAARIDRSQRIGVVGKDSRILRCLQALTRILLFNTPNAHHLHLKRLWLGRIVLSEHWQRFAKELLDEWSETTLLATVLLAADVSFWSVSDLQSWAALSIWISAVFALGSIVTALLQSRQHRGRVLAPALDVATYMSRVETKTLALLPLAITYALPYCLLMWSITWFGVGMVTFAVQTFWELRVGKVAIIYMAVIGTLPIIFSALFAWNIRLRRPSVAGWLPEAGAFPWPLASARGSFTQAGSEDMQAGQPPRMKTSLTRRLTAFLGASVRAGTTNDVEMQRGVAQP</sequence>
<keyword evidence="4" id="KW-1185">Reference proteome</keyword>
<dbReference type="Proteomes" id="UP000027195">
    <property type="component" value="Unassembled WGS sequence"/>
</dbReference>
<evidence type="ECO:0000313" key="3">
    <source>
        <dbReference type="EMBL" id="KDQ18390.1"/>
    </source>
</evidence>
<protein>
    <recommendedName>
        <fullName evidence="2">WW domain-containing protein</fullName>
    </recommendedName>
</protein>
<evidence type="ECO:0000313" key="4">
    <source>
        <dbReference type="Proteomes" id="UP000027195"/>
    </source>
</evidence>
<gene>
    <name evidence="3" type="ORF">BOTBODRAFT_185031</name>
</gene>
<dbReference type="Gene3D" id="2.20.70.10">
    <property type="match status" value="1"/>
</dbReference>
<dbReference type="AlphaFoldDB" id="A0A067MUN1"/>
<keyword evidence="1" id="KW-0472">Membrane</keyword>
<feature type="transmembrane region" description="Helical" evidence="1">
    <location>
        <begin position="404"/>
        <end position="425"/>
    </location>
</feature>
<dbReference type="OrthoDB" id="2657661at2759"/>
<evidence type="ECO:0000259" key="2">
    <source>
        <dbReference type="PROSITE" id="PS50020"/>
    </source>
</evidence>
<proteinExistence type="predicted"/>
<dbReference type="HOGENOM" id="CLU_015091_3_3_1"/>
<name>A0A067MUN1_BOTB1</name>
<keyword evidence="1" id="KW-0812">Transmembrane</keyword>
<feature type="transmembrane region" description="Helical" evidence="1">
    <location>
        <begin position="453"/>
        <end position="477"/>
    </location>
</feature>
<organism evidence="3 4">
    <name type="scientific">Botryobasidium botryosum (strain FD-172 SS1)</name>
    <dbReference type="NCBI Taxonomy" id="930990"/>
    <lineage>
        <taxon>Eukaryota</taxon>
        <taxon>Fungi</taxon>
        <taxon>Dikarya</taxon>
        <taxon>Basidiomycota</taxon>
        <taxon>Agaricomycotina</taxon>
        <taxon>Agaricomycetes</taxon>
        <taxon>Cantharellales</taxon>
        <taxon>Botryobasidiaceae</taxon>
        <taxon>Botryobasidium</taxon>
    </lineage>
</organism>
<keyword evidence="1" id="KW-1133">Transmembrane helix</keyword>
<feature type="transmembrane region" description="Helical" evidence="1">
    <location>
        <begin position="497"/>
        <end position="517"/>
    </location>
</feature>
<dbReference type="SUPFAM" id="SSF51045">
    <property type="entry name" value="WW domain"/>
    <property type="match status" value="1"/>
</dbReference>
<dbReference type="PROSITE" id="PS50020">
    <property type="entry name" value="WW_DOMAIN_2"/>
    <property type="match status" value="1"/>
</dbReference>
<dbReference type="InterPro" id="IPR001202">
    <property type="entry name" value="WW_dom"/>
</dbReference>
<reference evidence="4" key="1">
    <citation type="journal article" date="2014" name="Proc. Natl. Acad. Sci. U.S.A.">
        <title>Extensive sampling of basidiomycete genomes demonstrates inadequacy of the white-rot/brown-rot paradigm for wood decay fungi.</title>
        <authorList>
            <person name="Riley R."/>
            <person name="Salamov A.A."/>
            <person name="Brown D.W."/>
            <person name="Nagy L.G."/>
            <person name="Floudas D."/>
            <person name="Held B.W."/>
            <person name="Levasseur A."/>
            <person name="Lombard V."/>
            <person name="Morin E."/>
            <person name="Otillar R."/>
            <person name="Lindquist E.A."/>
            <person name="Sun H."/>
            <person name="LaButti K.M."/>
            <person name="Schmutz J."/>
            <person name="Jabbour D."/>
            <person name="Luo H."/>
            <person name="Baker S.E."/>
            <person name="Pisabarro A.G."/>
            <person name="Walton J.D."/>
            <person name="Blanchette R.A."/>
            <person name="Henrissat B."/>
            <person name="Martin F."/>
            <person name="Cullen D."/>
            <person name="Hibbett D.S."/>
            <person name="Grigoriev I.V."/>
        </authorList>
    </citation>
    <scope>NUCLEOTIDE SEQUENCE [LARGE SCALE GENOMIC DNA]</scope>
    <source>
        <strain evidence="4">FD-172 SS1</strain>
    </source>
</reference>